<sequence>MVVKDSTARQSTTKRSRVRTTLGTVALAAGAAAALTAFAPGTAGADTLVPEPPSPFGSLGSFDPSGGMQTVLGQFGAPNITRVGSANVIINGQPATGSLGSLGFGSLGFGSLDLGSSSGSLGSTSAGSFGSNYGSVVSTPWN</sequence>
<keyword evidence="4" id="KW-1185">Reference proteome</keyword>
<feature type="region of interest" description="Disordered" evidence="1">
    <location>
        <begin position="43"/>
        <end position="62"/>
    </location>
</feature>
<evidence type="ECO:0000256" key="1">
    <source>
        <dbReference type="SAM" id="MobiDB-lite"/>
    </source>
</evidence>
<feature type="signal peptide" evidence="2">
    <location>
        <begin position="1"/>
        <end position="39"/>
    </location>
</feature>
<keyword evidence="2" id="KW-0732">Signal</keyword>
<evidence type="ECO:0000256" key="2">
    <source>
        <dbReference type="SAM" id="SignalP"/>
    </source>
</evidence>
<evidence type="ECO:0000313" key="4">
    <source>
        <dbReference type="Proteomes" id="UP001160334"/>
    </source>
</evidence>
<evidence type="ECO:0000313" key="3">
    <source>
        <dbReference type="EMBL" id="MDH6280225.1"/>
    </source>
</evidence>
<reference evidence="3 4" key="1">
    <citation type="submission" date="2023-04" db="EMBL/GenBank/DDBJ databases">
        <title>Forest soil microbial communities from Buena Vista Peninsula, Colon Province, Panama.</title>
        <authorList>
            <person name="Bouskill N."/>
        </authorList>
    </citation>
    <scope>NUCLEOTIDE SEQUENCE [LARGE SCALE GENOMIC DNA]</scope>
    <source>
        <strain evidence="3 4">CFH S0262</strain>
    </source>
</reference>
<protein>
    <submittedName>
        <fullName evidence="3">Uncharacterized protein</fullName>
    </submittedName>
</protein>
<comment type="caution">
    <text evidence="3">The sequence shown here is derived from an EMBL/GenBank/DDBJ whole genome shotgun (WGS) entry which is preliminary data.</text>
</comment>
<gene>
    <name evidence="3" type="ORF">M2280_001437</name>
</gene>
<dbReference type="Proteomes" id="UP001160334">
    <property type="component" value="Unassembled WGS sequence"/>
</dbReference>
<accession>A0ABT6M7J7</accession>
<proteinExistence type="predicted"/>
<dbReference type="EMBL" id="JARXVC010000003">
    <property type="protein sequence ID" value="MDH6280225.1"/>
    <property type="molecule type" value="Genomic_DNA"/>
</dbReference>
<name>A0ABT6M7J7_9NOCA</name>
<organism evidence="3 4">
    <name type="scientific">Prescottella agglutinans</name>
    <dbReference type="NCBI Taxonomy" id="1644129"/>
    <lineage>
        <taxon>Bacteria</taxon>
        <taxon>Bacillati</taxon>
        <taxon>Actinomycetota</taxon>
        <taxon>Actinomycetes</taxon>
        <taxon>Mycobacteriales</taxon>
        <taxon>Nocardiaceae</taxon>
        <taxon>Prescottella</taxon>
    </lineage>
</organism>
<feature type="chain" id="PRO_5046155404" evidence="2">
    <location>
        <begin position="40"/>
        <end position="142"/>
    </location>
</feature>